<name>A0A956NG91_UNCEI</name>
<evidence type="ECO:0000256" key="16">
    <source>
        <dbReference type="PIRSR" id="PIRSR604677-50"/>
    </source>
</evidence>
<dbReference type="GO" id="GO:0020037">
    <property type="term" value="F:heme binding"/>
    <property type="evidence" value="ECO:0007669"/>
    <property type="project" value="InterPro"/>
</dbReference>
<dbReference type="InterPro" id="IPR003468">
    <property type="entry name" value="Cyt_c_oxidase_monohaem-su/FixO"/>
</dbReference>
<evidence type="ECO:0000256" key="6">
    <source>
        <dbReference type="ARBA" id="ARBA00022660"/>
    </source>
</evidence>
<feature type="binding site" description="axial binding residue" evidence="16">
    <location>
        <position position="350"/>
    </location>
    <ligand>
        <name>heme b</name>
        <dbReference type="ChEBI" id="CHEBI:60344"/>
        <label>2; high-spin</label>
    </ligand>
    <ligandPart>
        <name>Fe</name>
        <dbReference type="ChEBI" id="CHEBI:18248"/>
    </ligandPart>
</feature>
<dbReference type="NCBIfam" id="TIGR00780">
    <property type="entry name" value="ccoN"/>
    <property type="match status" value="1"/>
</dbReference>
<dbReference type="InterPro" id="IPR023616">
    <property type="entry name" value="Cyt_c_oxase-like_su1_dom"/>
</dbReference>
<keyword evidence="8 16" id="KW-0479">Metal-binding</keyword>
<evidence type="ECO:0000256" key="18">
    <source>
        <dbReference type="SAM" id="MobiDB-lite"/>
    </source>
</evidence>
<dbReference type="SUPFAM" id="SSF81442">
    <property type="entry name" value="Cytochrome c oxidase subunit I-like"/>
    <property type="match status" value="1"/>
</dbReference>
<evidence type="ECO:0000256" key="13">
    <source>
        <dbReference type="ARBA" id="ARBA00023008"/>
    </source>
</evidence>
<dbReference type="InterPro" id="IPR004677">
    <property type="entry name" value="Cyt_c_oxidase_cbb3_su1"/>
</dbReference>
<evidence type="ECO:0000256" key="19">
    <source>
        <dbReference type="SAM" id="Phobius"/>
    </source>
</evidence>
<keyword evidence="4" id="KW-1003">Cell membrane</keyword>
<comment type="similarity">
    <text evidence="17">Belongs to the heme-copper respiratory oxidase family.</text>
</comment>
<dbReference type="NCBIfam" id="NF011055">
    <property type="entry name" value="PRK14487.1"/>
    <property type="match status" value="1"/>
</dbReference>
<dbReference type="PROSITE" id="PS00077">
    <property type="entry name" value="COX1_CUB"/>
    <property type="match status" value="1"/>
</dbReference>
<evidence type="ECO:0000256" key="15">
    <source>
        <dbReference type="ARBA" id="ARBA00047816"/>
    </source>
</evidence>
<keyword evidence="10 17" id="KW-0249">Electron transport</keyword>
<feature type="transmembrane region" description="Helical" evidence="19">
    <location>
        <begin position="311"/>
        <end position="327"/>
    </location>
</feature>
<feature type="compositionally biased region" description="Low complexity" evidence="18">
    <location>
        <begin position="786"/>
        <end position="815"/>
    </location>
</feature>
<keyword evidence="5 16" id="KW-0349">Heme</keyword>
<keyword evidence="12 16" id="KW-0408">Iron</keyword>
<feature type="transmembrane region" description="Helical" evidence="19">
    <location>
        <begin position="208"/>
        <end position="230"/>
    </location>
</feature>
<feature type="binding site" evidence="16">
    <location>
        <position position="262"/>
    </location>
    <ligand>
        <name>Cu cation</name>
        <dbReference type="ChEBI" id="CHEBI:23378"/>
        <label>B</label>
    </ligand>
</feature>
<evidence type="ECO:0000259" key="20">
    <source>
        <dbReference type="PROSITE" id="PS50855"/>
    </source>
</evidence>
<feature type="transmembrane region" description="Helical" evidence="19">
    <location>
        <begin position="21"/>
        <end position="44"/>
    </location>
</feature>
<feature type="transmembrane region" description="Helical" evidence="19">
    <location>
        <begin position="64"/>
        <end position="83"/>
    </location>
</feature>
<proteinExistence type="inferred from homology"/>
<keyword evidence="11 19" id="KW-1133">Transmembrane helix</keyword>
<reference evidence="22" key="2">
    <citation type="journal article" date="2021" name="Microbiome">
        <title>Successional dynamics and alternative stable states in a saline activated sludge microbial community over 9 years.</title>
        <authorList>
            <person name="Wang Y."/>
            <person name="Ye J."/>
            <person name="Ju F."/>
            <person name="Liu L."/>
            <person name="Boyd J.A."/>
            <person name="Deng Y."/>
            <person name="Parks D.H."/>
            <person name="Jiang X."/>
            <person name="Yin X."/>
            <person name="Woodcroft B.J."/>
            <person name="Tyson G.W."/>
            <person name="Hugenholtz P."/>
            <person name="Polz M.F."/>
            <person name="Zhang T."/>
        </authorList>
    </citation>
    <scope>NUCLEOTIDE SEQUENCE</scope>
    <source>
        <strain evidence="22">HKST-UBA02</strain>
    </source>
</reference>
<comment type="cofactor">
    <cofactor evidence="1">
        <name>heme b</name>
        <dbReference type="ChEBI" id="CHEBI:60344"/>
    </cofactor>
</comment>
<evidence type="ECO:0000313" key="23">
    <source>
        <dbReference type="Proteomes" id="UP000739538"/>
    </source>
</evidence>
<dbReference type="GO" id="GO:0015990">
    <property type="term" value="P:electron transport coupled proton transport"/>
    <property type="evidence" value="ECO:0007669"/>
    <property type="project" value="TreeGrafter"/>
</dbReference>
<feature type="domain" description="Cytochrome c" evidence="21">
    <location>
        <begin position="613"/>
        <end position="745"/>
    </location>
</feature>
<protein>
    <submittedName>
        <fullName evidence="22">Cytochrome-c oxidase, cbb3-type subunit I</fullName>
    </submittedName>
</protein>
<feature type="binding site" evidence="16">
    <location>
        <position position="212"/>
    </location>
    <ligand>
        <name>Cu cation</name>
        <dbReference type="ChEBI" id="CHEBI:23378"/>
        <label>B</label>
    </ligand>
</feature>
<comment type="subcellular location">
    <subcellularLocation>
        <location evidence="2">Cell membrane</location>
        <topology evidence="2">Multi-pass membrane protein</topology>
    </subcellularLocation>
</comment>
<feature type="transmembrane region" description="Helical" evidence="19">
    <location>
        <begin position="104"/>
        <end position="125"/>
    </location>
</feature>
<dbReference type="GO" id="GO:0009060">
    <property type="term" value="P:aerobic respiration"/>
    <property type="evidence" value="ECO:0007669"/>
    <property type="project" value="InterPro"/>
</dbReference>
<evidence type="ECO:0000256" key="17">
    <source>
        <dbReference type="RuleBase" id="RU000370"/>
    </source>
</evidence>
<evidence type="ECO:0000256" key="2">
    <source>
        <dbReference type="ARBA" id="ARBA00004651"/>
    </source>
</evidence>
<keyword evidence="6 17" id="KW-0679">Respiratory chain</keyword>
<keyword evidence="3 17" id="KW-0813">Transport</keyword>
<dbReference type="SUPFAM" id="SSF46626">
    <property type="entry name" value="Cytochrome c"/>
    <property type="match status" value="1"/>
</dbReference>
<accession>A0A956NG91</accession>
<keyword evidence="14 19" id="KW-0472">Membrane</keyword>
<evidence type="ECO:0000256" key="1">
    <source>
        <dbReference type="ARBA" id="ARBA00001970"/>
    </source>
</evidence>
<evidence type="ECO:0000256" key="9">
    <source>
        <dbReference type="ARBA" id="ARBA00022967"/>
    </source>
</evidence>
<dbReference type="GO" id="GO:0022904">
    <property type="term" value="P:respiratory electron transport chain"/>
    <property type="evidence" value="ECO:0007669"/>
    <property type="project" value="TreeGrafter"/>
</dbReference>
<feature type="binding site" description="axial binding residue" evidence="16">
    <location>
        <position position="352"/>
    </location>
    <ligand>
        <name>heme b</name>
        <dbReference type="ChEBI" id="CHEBI:60344"/>
        <label>1; low-spin</label>
    </ligand>
    <ligandPart>
        <name>Fe</name>
        <dbReference type="ChEBI" id="CHEBI:18248"/>
    </ligandPart>
</feature>
<dbReference type="AlphaFoldDB" id="A0A956NG91"/>
<comment type="cofactor">
    <cofactor evidence="16">
        <name>Cu(2+)</name>
        <dbReference type="ChEBI" id="CHEBI:29036"/>
    </cofactor>
    <text evidence="16">Binds 1 copper ion per subunit, denoted as copper B.</text>
</comment>
<organism evidence="22 23">
    <name type="scientific">Eiseniibacteriota bacterium</name>
    <dbReference type="NCBI Taxonomy" id="2212470"/>
    <lineage>
        <taxon>Bacteria</taxon>
        <taxon>Candidatus Eiseniibacteriota</taxon>
    </lineage>
</organism>
<feature type="domain" description="Cytochrome oxidase subunit I profile" evidence="20">
    <location>
        <begin position="22"/>
        <end position="498"/>
    </location>
</feature>
<feature type="transmembrane region" description="Helical" evidence="19">
    <location>
        <begin position="279"/>
        <end position="299"/>
    </location>
</feature>
<dbReference type="Pfam" id="PF02433">
    <property type="entry name" value="FixO"/>
    <property type="match status" value="1"/>
</dbReference>
<keyword evidence="7 17" id="KW-0812">Transmembrane</keyword>
<dbReference type="PROSITE" id="PS50855">
    <property type="entry name" value="COX1"/>
    <property type="match status" value="1"/>
</dbReference>
<evidence type="ECO:0000256" key="7">
    <source>
        <dbReference type="ARBA" id="ARBA00022692"/>
    </source>
</evidence>
<evidence type="ECO:0000256" key="12">
    <source>
        <dbReference type="ARBA" id="ARBA00023004"/>
    </source>
</evidence>
<feature type="transmembrane region" description="Helical" evidence="19">
    <location>
        <begin position="242"/>
        <end position="259"/>
    </location>
</feature>
<feature type="transmembrane region" description="Helical" evidence="19">
    <location>
        <begin position="347"/>
        <end position="371"/>
    </location>
</feature>
<feature type="region of interest" description="Disordered" evidence="18">
    <location>
        <begin position="786"/>
        <end position="836"/>
    </location>
</feature>
<comment type="cofactor">
    <cofactor evidence="16">
        <name>heme</name>
        <dbReference type="ChEBI" id="CHEBI:30413"/>
    </cofactor>
    <text evidence="16">Binds 2 heme groups per subunit, denoted as high- and low-spin.</text>
</comment>
<evidence type="ECO:0000256" key="10">
    <source>
        <dbReference type="ARBA" id="ARBA00022982"/>
    </source>
</evidence>
<evidence type="ECO:0000313" key="22">
    <source>
        <dbReference type="EMBL" id="MCA9758608.1"/>
    </source>
</evidence>
<feature type="transmembrane region" description="Helical" evidence="19">
    <location>
        <begin position="131"/>
        <end position="151"/>
    </location>
</feature>
<dbReference type="NCBIfam" id="TIGR00781">
    <property type="entry name" value="ccoO"/>
    <property type="match status" value="1"/>
</dbReference>
<evidence type="ECO:0000256" key="3">
    <source>
        <dbReference type="ARBA" id="ARBA00022448"/>
    </source>
</evidence>
<feature type="transmembrane region" description="Helical" evidence="19">
    <location>
        <begin position="443"/>
        <end position="462"/>
    </location>
</feature>
<feature type="transmembrane region" description="Helical" evidence="19">
    <location>
        <begin position="517"/>
        <end position="535"/>
    </location>
</feature>
<reference evidence="22" key="1">
    <citation type="submission" date="2020-04" db="EMBL/GenBank/DDBJ databases">
        <authorList>
            <person name="Zhang T."/>
        </authorList>
    </citation>
    <scope>NUCLEOTIDE SEQUENCE</scope>
    <source>
        <strain evidence="22">HKST-UBA02</strain>
    </source>
</reference>
<keyword evidence="13" id="KW-0186">Copper</keyword>
<feature type="binding site" description="axial binding residue" evidence="16">
    <location>
        <position position="65"/>
    </location>
    <ligand>
        <name>heme b</name>
        <dbReference type="ChEBI" id="CHEBI:60344"/>
        <label>1; low-spin</label>
    </ligand>
    <ligandPart>
        <name>Fe</name>
        <dbReference type="ChEBI" id="CHEBI:18248"/>
    </ligandPart>
</feature>
<dbReference type="InterPro" id="IPR036909">
    <property type="entry name" value="Cyt_c-like_dom_sf"/>
</dbReference>
<dbReference type="Gene3D" id="1.20.210.10">
    <property type="entry name" value="Cytochrome c oxidase-like, subunit I domain"/>
    <property type="match status" value="1"/>
</dbReference>
<evidence type="ECO:0000256" key="4">
    <source>
        <dbReference type="ARBA" id="ARBA00022475"/>
    </source>
</evidence>
<dbReference type="Pfam" id="PF00115">
    <property type="entry name" value="COX1"/>
    <property type="match status" value="1"/>
</dbReference>
<dbReference type="PANTHER" id="PTHR10422:SF29">
    <property type="entry name" value="CYTOCHROME C OXIDASE SUBUNIT 1 HOMOLOG, BACTEROID"/>
    <property type="match status" value="1"/>
</dbReference>
<dbReference type="InterPro" id="IPR000883">
    <property type="entry name" value="Cyt_C_Oxase_1"/>
</dbReference>
<dbReference type="InterPro" id="IPR023615">
    <property type="entry name" value="Cyt_c_Oxase_su1_BS"/>
</dbReference>
<feature type="transmembrane region" description="Helical" evidence="19">
    <location>
        <begin position="556"/>
        <end position="577"/>
    </location>
</feature>
<feature type="binding site" evidence="16">
    <location>
        <position position="263"/>
    </location>
    <ligand>
        <name>Cu cation</name>
        <dbReference type="ChEBI" id="CHEBI:23378"/>
        <label>B</label>
    </ligand>
</feature>
<keyword evidence="9" id="KW-1278">Translocase</keyword>
<evidence type="ECO:0000256" key="5">
    <source>
        <dbReference type="ARBA" id="ARBA00022617"/>
    </source>
</evidence>
<sequence length="836" mass="92312">MATADTGRTVRVEYNDSVVRAFLIATLVWGVVGLSLGVLVATQLSFWQANFGIEWLTFGRLRPLHTNAAIFAFVGNSMFAGIYHSSQRLLKTRLGSDGLSWIHFWGWQIIIVCAALTIPLGFTQSKEYAELIWPIDLMVALIWVVFAVNFFMTVAKRNEPNLYVALWFYIATIVTIPVLYIVNNLQLPTGALHSYSIFGGVQDALVQWWYGHNAVGFFLTTPILGLMYYYLPKAAGRPVYSYRLSIVHFWALIFVYIWAGPHHLLYTALPDWAQSLGMVFSLMLWAPSWGGMLNGLLTLRGAWDKLRTDPVIKFFIAAVTFYGMSTFEGPLLSIKTVSSLGHYTDWIIGHVHGGTLGWNGFMAAGVSYWLIPRLWNTKLYNEKWADAHFWIGLFGILLYVGSMWISGVNMGLYWRALDADGFLQYPDFVEGLISAGVLWKMRLVGGSFYLVGFLLMVANLTLTMQKGKFQSTVVEVPAMPKLQTVSSWALIKGKPVVFSLGVIVAAALFAVSSPVTFALPITFGAVLTVAAILYAGAEKREGGSWHQLLEGKPLAFTILSLVAILIGGIAELVPTIVIDKNAPAVAMADSTGVVPAADVQVVESRFLQQPYSPLELEGRDVYISEGCYNCHSQMIRPFRHETLRYGEYSRASEFRYDHPFQWGSKRTGPDLHRVGGKYPNLWHYQHLMDPRSTSQGSNMPVYAWLKTRKVDFTKTRGKMIAMRKLGVPYTDEDIADCQDVAKSQGTLIASDLQANAVTIEPDCKMVAVIAYLQRLGRGPQPVALEQAAAPEATPATPETPEIPAEPAAPVDVPADGEADGATQNGAGDLGQLVGGR</sequence>
<evidence type="ECO:0000259" key="21">
    <source>
        <dbReference type="PROSITE" id="PS51007"/>
    </source>
</evidence>
<dbReference type="EMBL" id="JAGQHS010000191">
    <property type="protein sequence ID" value="MCA9758608.1"/>
    <property type="molecule type" value="Genomic_DNA"/>
</dbReference>
<dbReference type="GO" id="GO:0046872">
    <property type="term" value="F:metal ion binding"/>
    <property type="evidence" value="ECO:0007669"/>
    <property type="project" value="UniProtKB-KW"/>
</dbReference>
<feature type="transmembrane region" description="Helical" evidence="19">
    <location>
        <begin position="163"/>
        <end position="182"/>
    </location>
</feature>
<dbReference type="InterPro" id="IPR009056">
    <property type="entry name" value="Cyt_c-like_dom"/>
</dbReference>
<feature type="transmembrane region" description="Helical" evidence="19">
    <location>
        <begin position="391"/>
        <end position="414"/>
    </location>
</feature>
<dbReference type="PANTHER" id="PTHR10422">
    <property type="entry name" value="CYTOCHROME C OXIDASE SUBUNIT 1"/>
    <property type="match status" value="1"/>
</dbReference>
<dbReference type="Proteomes" id="UP000739538">
    <property type="component" value="Unassembled WGS sequence"/>
</dbReference>
<evidence type="ECO:0000256" key="8">
    <source>
        <dbReference type="ARBA" id="ARBA00022723"/>
    </source>
</evidence>
<comment type="catalytic activity">
    <reaction evidence="15">
        <text>4 Fe(II)-[cytochrome c] + O2 + 8 H(+)(in) = 4 Fe(III)-[cytochrome c] + 2 H2O + 4 H(+)(out)</text>
        <dbReference type="Rhea" id="RHEA:11436"/>
        <dbReference type="Rhea" id="RHEA-COMP:10350"/>
        <dbReference type="Rhea" id="RHEA-COMP:14399"/>
        <dbReference type="ChEBI" id="CHEBI:15377"/>
        <dbReference type="ChEBI" id="CHEBI:15378"/>
        <dbReference type="ChEBI" id="CHEBI:15379"/>
        <dbReference type="ChEBI" id="CHEBI:29033"/>
        <dbReference type="ChEBI" id="CHEBI:29034"/>
        <dbReference type="EC" id="7.1.1.9"/>
    </reaction>
</comment>
<comment type="caution">
    <text evidence="22">The sequence shown here is derived from an EMBL/GenBank/DDBJ whole genome shotgun (WGS) entry which is preliminary data.</text>
</comment>
<gene>
    <name evidence="22" type="primary">ccoN</name>
    <name evidence="22" type="ORF">KDA27_22620</name>
</gene>
<dbReference type="InterPro" id="IPR036927">
    <property type="entry name" value="Cyt_c_oxase-like_su1_sf"/>
</dbReference>
<dbReference type="GO" id="GO:0005886">
    <property type="term" value="C:plasma membrane"/>
    <property type="evidence" value="ECO:0007669"/>
    <property type="project" value="UniProtKB-SubCell"/>
</dbReference>
<feature type="transmembrane region" description="Helical" evidence="19">
    <location>
        <begin position="489"/>
        <end position="511"/>
    </location>
</feature>
<dbReference type="GO" id="GO:0004129">
    <property type="term" value="F:cytochrome-c oxidase activity"/>
    <property type="evidence" value="ECO:0007669"/>
    <property type="project" value="UniProtKB-EC"/>
</dbReference>
<dbReference type="NCBIfam" id="NF011053">
    <property type="entry name" value="PRK14485.1"/>
    <property type="match status" value="1"/>
</dbReference>
<evidence type="ECO:0000256" key="14">
    <source>
        <dbReference type="ARBA" id="ARBA00023136"/>
    </source>
</evidence>
<dbReference type="PROSITE" id="PS51007">
    <property type="entry name" value="CYTC"/>
    <property type="match status" value="1"/>
</dbReference>
<dbReference type="Gene3D" id="1.10.760.10">
    <property type="entry name" value="Cytochrome c-like domain"/>
    <property type="match status" value="1"/>
</dbReference>
<evidence type="ECO:0000256" key="11">
    <source>
        <dbReference type="ARBA" id="ARBA00022989"/>
    </source>
</evidence>